<evidence type="ECO:0000313" key="2">
    <source>
        <dbReference type="Proteomes" id="UP000545386"/>
    </source>
</evidence>
<organism evidence="1 2">
    <name type="scientific">Pusillimonas minor</name>
    <dbReference type="NCBI Taxonomy" id="2697024"/>
    <lineage>
        <taxon>Bacteria</taxon>
        <taxon>Pseudomonadati</taxon>
        <taxon>Pseudomonadota</taxon>
        <taxon>Betaproteobacteria</taxon>
        <taxon>Burkholderiales</taxon>
        <taxon>Alcaligenaceae</taxon>
        <taxon>Pusillimonas</taxon>
    </lineage>
</organism>
<gene>
    <name evidence="1" type="ORF">GTU67_13970</name>
</gene>
<dbReference type="AlphaFoldDB" id="A0A842HTB2"/>
<name>A0A842HTB2_9BURK</name>
<comment type="caution">
    <text evidence="1">The sequence shown here is derived from an EMBL/GenBank/DDBJ whole genome shotgun (WGS) entry which is preliminary data.</text>
</comment>
<protein>
    <submittedName>
        <fullName evidence="1">Uncharacterized protein</fullName>
    </submittedName>
</protein>
<dbReference type="EMBL" id="JACJUU010000017">
    <property type="protein sequence ID" value="MBC2771014.1"/>
    <property type="molecule type" value="Genomic_DNA"/>
</dbReference>
<evidence type="ECO:0000313" key="1">
    <source>
        <dbReference type="EMBL" id="MBC2771014.1"/>
    </source>
</evidence>
<dbReference type="Proteomes" id="UP000545386">
    <property type="component" value="Unassembled WGS sequence"/>
</dbReference>
<keyword evidence="2" id="KW-1185">Reference proteome</keyword>
<sequence length="462" mass="51593">MSDSIEMEFKVYHIDSAALANKMLWNKGGVIVENGIVTNVSGVKDYAYGLSKAKNVVTPVLNKQSTNPFKPMAYKLSLNGPASLIGNNALVQNMVYDNARLGKLVLQKYLLTKGVPTDAVDQIRLKHGKLTSVTLTYLFRFDSHDKAVKALQEFRDHARTVLDHHAAYSRKGKSKGNRQIVTPVGTAPSLTVYINRNGTDLPFSVAAYVKASKTTKAHAQFQSPQIEDAVYAESDKHVRLEIILPKTWLTKEGLRNPFAWKASKGAEKIHQNLDGPEKVHQKALQQLRGLLRLKAKGMLRTNKPQERHMTGLKADARAVLDDHLNGRNPWRHPNMRPEKRRATGIHQEILKTVHIDLTIPWKQQSQHVSADLAKWLQYTGEYQAPPHLKSASYVRSTARKKRVALRAEIDQLKRDAAGRPSDPEADANQARLHELWKEICTLSNVQRSGGSGSTADISDLLG</sequence>
<accession>A0A842HTB2</accession>
<proteinExistence type="predicted"/>
<reference evidence="1 2" key="1">
    <citation type="submission" date="2020-08" db="EMBL/GenBank/DDBJ databases">
        <title>Paraeoetvoesia sp. YC-7-48 draft genome sequence.</title>
        <authorList>
            <person name="Yao L."/>
        </authorList>
    </citation>
    <scope>NUCLEOTIDE SEQUENCE [LARGE SCALE GENOMIC DNA]</scope>
    <source>
        <strain evidence="2">YC-7-48</strain>
    </source>
</reference>
<dbReference type="RefSeq" id="WP_185780656.1">
    <property type="nucleotide sequence ID" value="NZ_JACJUU010000017.1"/>
</dbReference>